<accession>A0ABV7D361</accession>
<proteinExistence type="predicted"/>
<keyword evidence="2" id="KW-0969">Cilium</keyword>
<dbReference type="Pfam" id="PF03646">
    <property type="entry name" value="FlaG"/>
    <property type="match status" value="1"/>
</dbReference>
<feature type="region of interest" description="Disordered" evidence="1">
    <location>
        <begin position="18"/>
        <end position="40"/>
    </location>
</feature>
<keyword evidence="2" id="KW-0966">Cell projection</keyword>
<keyword evidence="3" id="KW-1185">Reference proteome</keyword>
<evidence type="ECO:0000313" key="2">
    <source>
        <dbReference type="EMBL" id="MFC3051251.1"/>
    </source>
</evidence>
<keyword evidence="2" id="KW-0282">Flagellum</keyword>
<feature type="compositionally biased region" description="Low complexity" evidence="1">
    <location>
        <begin position="25"/>
        <end position="40"/>
    </location>
</feature>
<protein>
    <submittedName>
        <fullName evidence="2">Flagellar protein FlaG</fullName>
    </submittedName>
</protein>
<evidence type="ECO:0000313" key="3">
    <source>
        <dbReference type="Proteomes" id="UP001595444"/>
    </source>
</evidence>
<sequence length="132" mass="14230">MTDINNIKNSGEVASLRATNASQPSVASSARFSSASSITSTAQVTAVSNTKTFLESGQDPLEKAARAIEQLVPENGENTRLRINKDDDTGRFVYQNVDNDSGEVVSQFPPETILEIIAHYRSLEGLVVDDKA</sequence>
<dbReference type="InterPro" id="IPR035924">
    <property type="entry name" value="FlaG-like_sf"/>
</dbReference>
<dbReference type="SUPFAM" id="SSF160214">
    <property type="entry name" value="FlaG-like"/>
    <property type="match status" value="1"/>
</dbReference>
<dbReference type="Gene3D" id="3.30.160.170">
    <property type="entry name" value="FlaG-like"/>
    <property type="match status" value="1"/>
</dbReference>
<organism evidence="2 3">
    <name type="scientific">Kordiimonas pumila</name>
    <dbReference type="NCBI Taxonomy" id="2161677"/>
    <lineage>
        <taxon>Bacteria</taxon>
        <taxon>Pseudomonadati</taxon>
        <taxon>Pseudomonadota</taxon>
        <taxon>Alphaproteobacteria</taxon>
        <taxon>Kordiimonadales</taxon>
        <taxon>Kordiimonadaceae</taxon>
        <taxon>Kordiimonas</taxon>
    </lineage>
</organism>
<name>A0ABV7D361_9PROT</name>
<comment type="caution">
    <text evidence="2">The sequence shown here is derived from an EMBL/GenBank/DDBJ whole genome shotgun (WGS) entry which is preliminary data.</text>
</comment>
<dbReference type="EMBL" id="JBHRSL010000002">
    <property type="protein sequence ID" value="MFC3051251.1"/>
    <property type="molecule type" value="Genomic_DNA"/>
</dbReference>
<dbReference type="Proteomes" id="UP001595444">
    <property type="component" value="Unassembled WGS sequence"/>
</dbReference>
<dbReference type="RefSeq" id="WP_194211768.1">
    <property type="nucleotide sequence ID" value="NZ_CP061205.1"/>
</dbReference>
<reference evidence="3" key="1">
    <citation type="journal article" date="2019" name="Int. J. Syst. Evol. Microbiol.">
        <title>The Global Catalogue of Microorganisms (GCM) 10K type strain sequencing project: providing services to taxonomists for standard genome sequencing and annotation.</title>
        <authorList>
            <consortium name="The Broad Institute Genomics Platform"/>
            <consortium name="The Broad Institute Genome Sequencing Center for Infectious Disease"/>
            <person name="Wu L."/>
            <person name="Ma J."/>
        </authorList>
    </citation>
    <scope>NUCLEOTIDE SEQUENCE [LARGE SCALE GENOMIC DNA]</scope>
    <source>
        <strain evidence="3">KCTC 62164</strain>
    </source>
</reference>
<gene>
    <name evidence="2" type="ORF">ACFOKA_04965</name>
</gene>
<evidence type="ECO:0000256" key="1">
    <source>
        <dbReference type="SAM" id="MobiDB-lite"/>
    </source>
</evidence>
<dbReference type="InterPro" id="IPR005186">
    <property type="entry name" value="FlaG"/>
</dbReference>